<name>A0ABN8LN19_9CNID</name>
<feature type="repeat" description="TPR" evidence="1">
    <location>
        <begin position="116"/>
        <end position="149"/>
    </location>
</feature>
<reference evidence="4 5" key="1">
    <citation type="submission" date="2022-05" db="EMBL/GenBank/DDBJ databases">
        <authorList>
            <consortium name="Genoscope - CEA"/>
            <person name="William W."/>
        </authorList>
    </citation>
    <scope>NUCLEOTIDE SEQUENCE [LARGE SCALE GENOMIC DNA]</scope>
</reference>
<proteinExistence type="predicted"/>
<evidence type="ECO:0000256" key="1">
    <source>
        <dbReference type="PROSITE-ProRule" id="PRU00339"/>
    </source>
</evidence>
<evidence type="ECO:0000313" key="5">
    <source>
        <dbReference type="Proteomes" id="UP001159427"/>
    </source>
</evidence>
<dbReference type="InterPro" id="IPR011990">
    <property type="entry name" value="TPR-like_helical_dom_sf"/>
</dbReference>
<sequence>MAENPEDTGHDGGTTPPAEETTGFDDDTKRAIAEVFKIDGDQACENKDFIEAVRLYKEALNVQCKDDSLNTELKKALADAYKNEGNNAHKRKDYPAAVQFYSEGLQVNCDDDELNAKLYSNRATAYFNQKNYEETLIDVQIAVDLQPTYTKAMERGANACLQLGLYGEAINWCDKGLAIDKENKTLSELRSKTIAERDKPKEQMTRDFPGGFSAPGGSFAGIPGLAGGFPAGTSGGGMSAEAILGGRGETPILNDLLSDKELVAAFQDPETMQAFQDVSQNPSNLSKYGNKPKLRTIIDKLDKKFGPPGTGPPPGSGSGFSGGFSGGMPFGNMFGGP</sequence>
<dbReference type="PROSITE" id="PS50005">
    <property type="entry name" value="TPR"/>
    <property type="match status" value="2"/>
</dbReference>
<keyword evidence="5" id="KW-1185">Reference proteome</keyword>
<dbReference type="Gene3D" id="1.10.260.100">
    <property type="match status" value="1"/>
</dbReference>
<keyword evidence="1" id="KW-0802">TPR repeat</keyword>
<organism evidence="4 5">
    <name type="scientific">Porites evermanni</name>
    <dbReference type="NCBI Taxonomy" id="104178"/>
    <lineage>
        <taxon>Eukaryota</taxon>
        <taxon>Metazoa</taxon>
        <taxon>Cnidaria</taxon>
        <taxon>Anthozoa</taxon>
        <taxon>Hexacorallia</taxon>
        <taxon>Scleractinia</taxon>
        <taxon>Fungiina</taxon>
        <taxon>Poritidae</taxon>
        <taxon>Porites</taxon>
    </lineage>
</organism>
<dbReference type="EMBL" id="CALNXI010000051">
    <property type="protein sequence ID" value="CAH3016950.1"/>
    <property type="molecule type" value="Genomic_DNA"/>
</dbReference>
<feature type="region of interest" description="Disordered" evidence="2">
    <location>
        <begin position="1"/>
        <end position="26"/>
    </location>
</feature>
<accession>A0ABN8LN19</accession>
<feature type="repeat" description="TPR" evidence="1">
    <location>
        <begin position="78"/>
        <end position="111"/>
    </location>
</feature>
<comment type="caution">
    <text evidence="4">The sequence shown here is derived from an EMBL/GenBank/DDBJ whole genome shotgun (WGS) entry which is preliminary data.</text>
</comment>
<dbReference type="PANTHER" id="PTHR46035">
    <property type="entry name" value="TETRATRICOPEPTIDE REPEAT PROTEIN 4"/>
    <property type="match status" value="1"/>
</dbReference>
<dbReference type="SMART" id="SM00727">
    <property type="entry name" value="STI1"/>
    <property type="match status" value="1"/>
</dbReference>
<protein>
    <recommendedName>
        <fullName evidence="3">STI1 domain-containing protein</fullName>
    </recommendedName>
</protein>
<dbReference type="Gene3D" id="1.25.40.10">
    <property type="entry name" value="Tetratricopeptide repeat domain"/>
    <property type="match status" value="1"/>
</dbReference>
<evidence type="ECO:0000313" key="4">
    <source>
        <dbReference type="EMBL" id="CAH3016950.1"/>
    </source>
</evidence>
<dbReference type="PANTHER" id="PTHR46035:SF1">
    <property type="entry name" value="TETRATRICOPEPTIDE REPEAT PROTEIN 4"/>
    <property type="match status" value="1"/>
</dbReference>
<dbReference type="InterPro" id="IPR006636">
    <property type="entry name" value="STI1_HS-bd"/>
</dbReference>
<feature type="domain" description="STI1" evidence="3">
    <location>
        <begin position="259"/>
        <end position="298"/>
    </location>
</feature>
<dbReference type="SUPFAM" id="SSF48452">
    <property type="entry name" value="TPR-like"/>
    <property type="match status" value="1"/>
</dbReference>
<dbReference type="SMART" id="SM00028">
    <property type="entry name" value="TPR"/>
    <property type="match status" value="4"/>
</dbReference>
<dbReference type="Proteomes" id="UP001159427">
    <property type="component" value="Unassembled WGS sequence"/>
</dbReference>
<gene>
    <name evidence="4" type="ORF">PEVE_00034003</name>
</gene>
<evidence type="ECO:0000256" key="2">
    <source>
        <dbReference type="SAM" id="MobiDB-lite"/>
    </source>
</evidence>
<evidence type="ECO:0000259" key="3">
    <source>
        <dbReference type="SMART" id="SM00727"/>
    </source>
</evidence>
<feature type="region of interest" description="Disordered" evidence="2">
    <location>
        <begin position="304"/>
        <end position="324"/>
    </location>
</feature>
<dbReference type="InterPro" id="IPR019734">
    <property type="entry name" value="TPR_rpt"/>
</dbReference>